<evidence type="ECO:0000313" key="5">
    <source>
        <dbReference type="Proteomes" id="UP001243623"/>
    </source>
</evidence>
<evidence type="ECO:0000259" key="3">
    <source>
        <dbReference type="Pfam" id="PF00881"/>
    </source>
</evidence>
<accession>A0A9Y2AI52</accession>
<reference evidence="4" key="1">
    <citation type="submission" date="2023-03" db="EMBL/GenBank/DDBJ databases">
        <title>Selenobaculum gbiensis gen. nov. sp. nov., a new bacterium isolated from the gut microbiota of IBD patient.</title>
        <authorList>
            <person name="Yeo S."/>
            <person name="Park H."/>
            <person name="Huh C.S."/>
        </authorList>
    </citation>
    <scope>NUCLEOTIDE SEQUENCE</scope>
    <source>
        <strain evidence="4">ICN-92133</strain>
    </source>
</reference>
<comment type="similarity">
    <text evidence="1">Belongs to the nitroreductase family.</text>
</comment>
<dbReference type="EMBL" id="CP120678">
    <property type="protein sequence ID" value="WIW70206.1"/>
    <property type="molecule type" value="Genomic_DNA"/>
</dbReference>
<gene>
    <name evidence="4" type="ORF">P3F81_09935</name>
</gene>
<proteinExistence type="inferred from homology"/>
<evidence type="ECO:0000313" key="4">
    <source>
        <dbReference type="EMBL" id="WIW70206.1"/>
    </source>
</evidence>
<dbReference type="PANTHER" id="PTHR43673">
    <property type="entry name" value="NAD(P)H NITROREDUCTASE YDGI-RELATED"/>
    <property type="match status" value="1"/>
</dbReference>
<keyword evidence="2" id="KW-0560">Oxidoreductase</keyword>
<dbReference type="SUPFAM" id="SSF55469">
    <property type="entry name" value="FMN-dependent nitroreductase-like"/>
    <property type="match status" value="1"/>
</dbReference>
<name>A0A9Y2AI52_9FIRM</name>
<protein>
    <submittedName>
        <fullName evidence="4">Nitroreductase family protein</fullName>
    </submittedName>
</protein>
<feature type="domain" description="Nitroreductase" evidence="3">
    <location>
        <begin position="9"/>
        <end position="156"/>
    </location>
</feature>
<organism evidence="4 5">
    <name type="scientific">Selenobaculum gibii</name>
    <dbReference type="NCBI Taxonomy" id="3054208"/>
    <lineage>
        <taxon>Bacteria</taxon>
        <taxon>Bacillati</taxon>
        <taxon>Bacillota</taxon>
        <taxon>Negativicutes</taxon>
        <taxon>Selenomonadales</taxon>
        <taxon>Selenomonadaceae</taxon>
        <taxon>Selenobaculum</taxon>
    </lineage>
</organism>
<dbReference type="InterPro" id="IPR000415">
    <property type="entry name" value="Nitroreductase-like"/>
</dbReference>
<dbReference type="CDD" id="cd02062">
    <property type="entry name" value="Nitro_FMN_reductase"/>
    <property type="match status" value="1"/>
</dbReference>
<dbReference type="PANTHER" id="PTHR43673:SF10">
    <property type="entry name" value="NADH DEHYDROGENASE_NAD(P)H NITROREDUCTASE XCC3605-RELATED"/>
    <property type="match status" value="1"/>
</dbReference>
<dbReference type="AlphaFoldDB" id="A0A9Y2AI52"/>
<dbReference type="InterPro" id="IPR029479">
    <property type="entry name" value="Nitroreductase"/>
</dbReference>
<sequence length="176" mass="20084">MNELLSNVLTRKSVYQFESRQIVGDELCDILDAGQFVSDTIQIQNWHFLVIQKTEVLNRIRQLWKDELSNNRAMQNSISMAPTLIIVSSQKDDTDTINAANATIGNMMLAGDRKGIGCCWLPFIQSLFKSEEGCQLKQDLNIPEEYIYSSALAIGYKPNMHKQEVLKHNCIVNFIR</sequence>
<dbReference type="RefSeq" id="WP_147669998.1">
    <property type="nucleotide sequence ID" value="NZ_CP120678.1"/>
</dbReference>
<evidence type="ECO:0000256" key="2">
    <source>
        <dbReference type="ARBA" id="ARBA00023002"/>
    </source>
</evidence>
<dbReference type="KEGG" id="sgbi:P3F81_09935"/>
<evidence type="ECO:0000256" key="1">
    <source>
        <dbReference type="ARBA" id="ARBA00007118"/>
    </source>
</evidence>
<keyword evidence="5" id="KW-1185">Reference proteome</keyword>
<dbReference type="Proteomes" id="UP001243623">
    <property type="component" value="Chromosome"/>
</dbReference>
<dbReference type="Pfam" id="PF00881">
    <property type="entry name" value="Nitroreductase"/>
    <property type="match status" value="1"/>
</dbReference>
<dbReference type="GO" id="GO:0016491">
    <property type="term" value="F:oxidoreductase activity"/>
    <property type="evidence" value="ECO:0007669"/>
    <property type="project" value="UniProtKB-KW"/>
</dbReference>
<dbReference type="Gene3D" id="3.40.109.10">
    <property type="entry name" value="NADH Oxidase"/>
    <property type="match status" value="1"/>
</dbReference>